<gene>
    <name evidence="2" type="ORF">SAMN02745671_01101</name>
</gene>
<dbReference type="PANTHER" id="PTHR34387:SF2">
    <property type="entry name" value="SLR1258 PROTEIN"/>
    <property type="match status" value="1"/>
</dbReference>
<dbReference type="PANTHER" id="PTHR34387">
    <property type="entry name" value="SLR1258 PROTEIN"/>
    <property type="match status" value="1"/>
</dbReference>
<evidence type="ECO:0000256" key="1">
    <source>
        <dbReference type="SAM" id="SignalP"/>
    </source>
</evidence>
<evidence type="ECO:0008006" key="4">
    <source>
        <dbReference type="Google" id="ProtNLM"/>
    </source>
</evidence>
<dbReference type="GO" id="GO:0006974">
    <property type="term" value="P:DNA damage response"/>
    <property type="evidence" value="ECO:0007669"/>
    <property type="project" value="TreeGrafter"/>
</dbReference>
<sequence>MLNKKLYTLMLCFMLCLGIAAMASAAPGGQYAEPSVISVSGQGKVVTSPDVVDIRIGIETTARDAKAAQMENGNKMSSVLAAIKELGVKESDIKTAFFDLTPIYNYPEGKPAEMVGCTATNYIAVRVDEVVKAGNVIEAALNNGANRIDSLSFDVKEPESLRRAALKDAVRDARNKADILAGALGVRITGIKLVTENVGSVTSRDNTRLGKNAMDMVAISAMVAPLEAGTIDVSATVHVDYIVE</sequence>
<proteinExistence type="predicted"/>
<feature type="signal peptide" evidence="1">
    <location>
        <begin position="1"/>
        <end position="25"/>
    </location>
</feature>
<evidence type="ECO:0000313" key="2">
    <source>
        <dbReference type="EMBL" id="SHI60153.1"/>
    </source>
</evidence>
<evidence type="ECO:0000313" key="3">
    <source>
        <dbReference type="Proteomes" id="UP000191240"/>
    </source>
</evidence>
<feature type="chain" id="PRO_5013336718" description="26 kDa periplasmic immunogenic protein" evidence="1">
    <location>
        <begin position="26"/>
        <end position="244"/>
    </location>
</feature>
<reference evidence="2 3" key="1">
    <citation type="submission" date="2016-11" db="EMBL/GenBank/DDBJ databases">
        <authorList>
            <person name="Jaros S."/>
            <person name="Januszkiewicz K."/>
            <person name="Wedrychowicz H."/>
        </authorList>
    </citation>
    <scope>NUCLEOTIDE SEQUENCE [LARGE SCALE GENOMIC DNA]</scope>
    <source>
        <strain evidence="2 3">DSM 3074</strain>
    </source>
</reference>
<dbReference type="EMBL" id="FQYW01000008">
    <property type="protein sequence ID" value="SHI60153.1"/>
    <property type="molecule type" value="Genomic_DNA"/>
</dbReference>
<name>A0A1M6CGV5_9FIRM</name>
<protein>
    <recommendedName>
        <fullName evidence="4">26 kDa periplasmic immunogenic protein</fullName>
    </recommendedName>
</protein>
<dbReference type="Pfam" id="PF04402">
    <property type="entry name" value="SIMPL"/>
    <property type="match status" value="1"/>
</dbReference>
<dbReference type="AlphaFoldDB" id="A0A1M6CGV5"/>
<dbReference type="InterPro" id="IPR052022">
    <property type="entry name" value="26kDa_periplasmic_antigen"/>
</dbReference>
<dbReference type="InterPro" id="IPR007497">
    <property type="entry name" value="SIMPL/DUF541"/>
</dbReference>
<organism evidence="2 3">
    <name type="scientific">Anaerovibrio lipolyticus DSM 3074</name>
    <dbReference type="NCBI Taxonomy" id="1120997"/>
    <lineage>
        <taxon>Bacteria</taxon>
        <taxon>Bacillati</taxon>
        <taxon>Bacillota</taxon>
        <taxon>Negativicutes</taxon>
        <taxon>Selenomonadales</taxon>
        <taxon>Selenomonadaceae</taxon>
        <taxon>Anaerovibrio</taxon>
    </lineage>
</organism>
<keyword evidence="1" id="KW-0732">Signal</keyword>
<dbReference type="Gene3D" id="3.30.110.170">
    <property type="entry name" value="Protein of unknown function (DUF541), domain 1"/>
    <property type="match status" value="1"/>
</dbReference>
<dbReference type="OrthoDB" id="9785192at2"/>
<dbReference type="Proteomes" id="UP000191240">
    <property type="component" value="Unassembled WGS sequence"/>
</dbReference>
<dbReference type="RefSeq" id="WP_080325589.1">
    <property type="nucleotide sequence ID" value="NZ_FQYW01000008.1"/>
</dbReference>
<dbReference type="Gene3D" id="3.30.70.2970">
    <property type="entry name" value="Protein of unknown function (DUF541), domain 2"/>
    <property type="match status" value="1"/>
</dbReference>
<accession>A0A1M6CGV5</accession>